<name>A0ABT1LFP6_9HYPH</name>
<dbReference type="SUPFAM" id="SSF51735">
    <property type="entry name" value="NAD(P)-binding Rossmann-fold domains"/>
    <property type="match status" value="1"/>
</dbReference>
<dbReference type="InterPro" id="IPR000683">
    <property type="entry name" value="Gfo/Idh/MocA-like_OxRdtase_N"/>
</dbReference>
<organism evidence="4 5">
    <name type="scientific">Alsobacter ponti</name>
    <dbReference type="NCBI Taxonomy" id="2962936"/>
    <lineage>
        <taxon>Bacteria</taxon>
        <taxon>Pseudomonadati</taxon>
        <taxon>Pseudomonadota</taxon>
        <taxon>Alphaproteobacteria</taxon>
        <taxon>Hyphomicrobiales</taxon>
        <taxon>Alsobacteraceae</taxon>
        <taxon>Alsobacter</taxon>
    </lineage>
</organism>
<dbReference type="PANTHER" id="PTHR43818:SF11">
    <property type="entry name" value="BCDNA.GH03377"/>
    <property type="match status" value="1"/>
</dbReference>
<evidence type="ECO:0000259" key="2">
    <source>
        <dbReference type="Pfam" id="PF01408"/>
    </source>
</evidence>
<evidence type="ECO:0000259" key="3">
    <source>
        <dbReference type="Pfam" id="PF22725"/>
    </source>
</evidence>
<feature type="domain" description="Gfo/Idh/MocA-like oxidoreductase N-terminal" evidence="2">
    <location>
        <begin position="5"/>
        <end position="121"/>
    </location>
</feature>
<evidence type="ECO:0000313" key="4">
    <source>
        <dbReference type="EMBL" id="MCP8940319.1"/>
    </source>
</evidence>
<dbReference type="InterPro" id="IPR050463">
    <property type="entry name" value="Gfo/Idh/MocA_oxidrdct_glycsds"/>
</dbReference>
<gene>
    <name evidence="4" type="ORF">NK718_17470</name>
</gene>
<dbReference type="Proteomes" id="UP001205890">
    <property type="component" value="Unassembled WGS sequence"/>
</dbReference>
<sequence>MSALRFAVIGINHDHINGQTKCMLDAGAEFVGFHAPEDELAAQFSERFPGVPRIADKRRILEDKSIQLVVSASILDERAPLGIEVMRHGKDFMSDKPGMVSLEQLAEVRKVQAETKRIYSICYSEHLEQRSTVKAGELVHSGRIGRVVQTVGLGPHRIRKPQRPEWFFDRKRYGGVLTDIASHQFEQFLFFTGAADAQILSATVGNLANPDKPGLQDFGDVHLRTGDMTGYIRVDWYTPDGLPVWGDGRLTILGTEGYVELRKYVDIAGRPGGDHLFVVDRNGIEHIDCSQVDLPYGRQLANDILNRTETAMPQARCFKAMELALTAQAMAEKAGPLTPAR</sequence>
<dbReference type="Gene3D" id="3.40.50.720">
    <property type="entry name" value="NAD(P)-binding Rossmann-like Domain"/>
    <property type="match status" value="1"/>
</dbReference>
<keyword evidence="1" id="KW-0560">Oxidoreductase</keyword>
<feature type="domain" description="GFO/IDH/MocA-like oxidoreductase" evidence="3">
    <location>
        <begin position="134"/>
        <end position="259"/>
    </location>
</feature>
<comment type="caution">
    <text evidence="4">The sequence shown here is derived from an EMBL/GenBank/DDBJ whole genome shotgun (WGS) entry which is preliminary data.</text>
</comment>
<dbReference type="Gene3D" id="3.30.360.10">
    <property type="entry name" value="Dihydrodipicolinate Reductase, domain 2"/>
    <property type="match status" value="1"/>
</dbReference>
<dbReference type="InterPro" id="IPR036291">
    <property type="entry name" value="NAD(P)-bd_dom_sf"/>
</dbReference>
<dbReference type="InterPro" id="IPR055170">
    <property type="entry name" value="GFO_IDH_MocA-like_dom"/>
</dbReference>
<dbReference type="PANTHER" id="PTHR43818">
    <property type="entry name" value="BCDNA.GH03377"/>
    <property type="match status" value="1"/>
</dbReference>
<accession>A0ABT1LFP6</accession>
<evidence type="ECO:0000313" key="5">
    <source>
        <dbReference type="Proteomes" id="UP001205890"/>
    </source>
</evidence>
<dbReference type="Pfam" id="PF22725">
    <property type="entry name" value="GFO_IDH_MocA_C3"/>
    <property type="match status" value="1"/>
</dbReference>
<dbReference type="EMBL" id="JANCLU010000019">
    <property type="protein sequence ID" value="MCP8940319.1"/>
    <property type="molecule type" value="Genomic_DNA"/>
</dbReference>
<protein>
    <submittedName>
        <fullName evidence="4">Gfo/Idh/MocA family oxidoreductase</fullName>
    </submittedName>
</protein>
<reference evidence="4 5" key="1">
    <citation type="submission" date="2022-07" db="EMBL/GenBank/DDBJ databases">
        <authorList>
            <person name="Li W.-J."/>
            <person name="Deng Q.-Q."/>
        </authorList>
    </citation>
    <scope>NUCLEOTIDE SEQUENCE [LARGE SCALE GENOMIC DNA]</scope>
    <source>
        <strain evidence="4 5">SYSU M60028</strain>
    </source>
</reference>
<keyword evidence="5" id="KW-1185">Reference proteome</keyword>
<proteinExistence type="predicted"/>
<dbReference type="SUPFAM" id="SSF55347">
    <property type="entry name" value="Glyceraldehyde-3-phosphate dehydrogenase-like, C-terminal domain"/>
    <property type="match status" value="1"/>
</dbReference>
<dbReference type="RefSeq" id="WP_254744882.1">
    <property type="nucleotide sequence ID" value="NZ_JANCLU010000019.1"/>
</dbReference>
<evidence type="ECO:0000256" key="1">
    <source>
        <dbReference type="ARBA" id="ARBA00023002"/>
    </source>
</evidence>
<dbReference type="Pfam" id="PF01408">
    <property type="entry name" value="GFO_IDH_MocA"/>
    <property type="match status" value="1"/>
</dbReference>